<name>A0A4C1WBW3_EUMVA</name>
<dbReference type="Proteomes" id="UP000299102">
    <property type="component" value="Unassembled WGS sequence"/>
</dbReference>
<evidence type="ECO:0000256" key="1">
    <source>
        <dbReference type="SAM" id="MobiDB-lite"/>
    </source>
</evidence>
<organism evidence="2 3">
    <name type="scientific">Eumeta variegata</name>
    <name type="common">Bagworm moth</name>
    <name type="synonym">Eumeta japonica</name>
    <dbReference type="NCBI Taxonomy" id="151549"/>
    <lineage>
        <taxon>Eukaryota</taxon>
        <taxon>Metazoa</taxon>
        <taxon>Ecdysozoa</taxon>
        <taxon>Arthropoda</taxon>
        <taxon>Hexapoda</taxon>
        <taxon>Insecta</taxon>
        <taxon>Pterygota</taxon>
        <taxon>Neoptera</taxon>
        <taxon>Endopterygota</taxon>
        <taxon>Lepidoptera</taxon>
        <taxon>Glossata</taxon>
        <taxon>Ditrysia</taxon>
        <taxon>Tineoidea</taxon>
        <taxon>Psychidae</taxon>
        <taxon>Oiketicinae</taxon>
        <taxon>Eumeta</taxon>
    </lineage>
</organism>
<evidence type="ECO:0000313" key="3">
    <source>
        <dbReference type="Proteomes" id="UP000299102"/>
    </source>
</evidence>
<dbReference type="AlphaFoldDB" id="A0A4C1WBW3"/>
<evidence type="ECO:0000313" key="2">
    <source>
        <dbReference type="EMBL" id="GBP48380.1"/>
    </source>
</evidence>
<dbReference type="EMBL" id="BGZK01000522">
    <property type="protein sequence ID" value="GBP48380.1"/>
    <property type="molecule type" value="Genomic_DNA"/>
</dbReference>
<keyword evidence="3" id="KW-1185">Reference proteome</keyword>
<protein>
    <submittedName>
        <fullName evidence="2">Uncharacterized protein</fullName>
    </submittedName>
</protein>
<gene>
    <name evidence="2" type="ORF">EVAR_96419_1</name>
</gene>
<proteinExistence type="predicted"/>
<feature type="compositionally biased region" description="Pro residues" evidence="1">
    <location>
        <begin position="50"/>
        <end position="59"/>
    </location>
</feature>
<comment type="caution">
    <text evidence="2">The sequence shown here is derived from an EMBL/GenBank/DDBJ whole genome shotgun (WGS) entry which is preliminary data.</text>
</comment>
<accession>A0A4C1WBW3</accession>
<feature type="region of interest" description="Disordered" evidence="1">
    <location>
        <begin position="32"/>
        <end position="68"/>
    </location>
</feature>
<reference evidence="2 3" key="1">
    <citation type="journal article" date="2019" name="Commun. Biol.">
        <title>The bagworm genome reveals a unique fibroin gene that provides high tensile strength.</title>
        <authorList>
            <person name="Kono N."/>
            <person name="Nakamura H."/>
            <person name="Ohtoshi R."/>
            <person name="Tomita M."/>
            <person name="Numata K."/>
            <person name="Arakawa K."/>
        </authorList>
    </citation>
    <scope>NUCLEOTIDE SEQUENCE [LARGE SCALE GENOMIC DNA]</scope>
</reference>
<sequence length="88" mass="10117">MYMVRLYEARTDRDELLRNRMNTGVLFYKGSSKPLKRPHICPLRRDGPRPPRPLAPDPGPAGSRSPNVHFRSAMLTRLGSRSSMVRRN</sequence>